<evidence type="ECO:0000256" key="1">
    <source>
        <dbReference type="ARBA" id="ARBA00005254"/>
    </source>
</evidence>
<comment type="similarity">
    <text evidence="1 3">Belongs to the enoyl-CoA hydratase/isomerase family.</text>
</comment>
<keyword evidence="2" id="KW-0456">Lyase</keyword>
<dbReference type="Proteomes" id="UP001501676">
    <property type="component" value="Unassembled WGS sequence"/>
</dbReference>
<dbReference type="Gene3D" id="3.90.226.10">
    <property type="entry name" value="2-enoyl-CoA Hydratase, Chain A, domain 1"/>
    <property type="match status" value="1"/>
</dbReference>
<dbReference type="Gene3D" id="1.10.12.10">
    <property type="entry name" value="Lyase 2-enoyl-coa Hydratase, Chain A, domain 2"/>
    <property type="match status" value="1"/>
</dbReference>
<dbReference type="InterPro" id="IPR018376">
    <property type="entry name" value="Enoyl-CoA_hyd/isom_CS"/>
</dbReference>
<gene>
    <name evidence="4" type="ORF">GCM10020369_51730</name>
</gene>
<dbReference type="PANTHER" id="PTHR11941:SF127">
    <property type="entry name" value="ENOYL-COA HYDRATASE ECHA18 (ENOYL HYDRASE) (UNSATURATED ACYL-COA HYDRATASE) (CROTONASE)-RELATED"/>
    <property type="match status" value="1"/>
</dbReference>
<keyword evidence="5" id="KW-1185">Reference proteome</keyword>
<evidence type="ECO:0000313" key="4">
    <source>
        <dbReference type="EMBL" id="GAA3391940.1"/>
    </source>
</evidence>
<accession>A0ABP6T3A5</accession>
<dbReference type="EMBL" id="BAAAYN010000035">
    <property type="protein sequence ID" value="GAA3391940.1"/>
    <property type="molecule type" value="Genomic_DNA"/>
</dbReference>
<protein>
    <submittedName>
        <fullName evidence="4">Enoyl-CoA hydratase/isomerase family protein</fullName>
    </submittedName>
</protein>
<dbReference type="PANTHER" id="PTHR11941">
    <property type="entry name" value="ENOYL-COA HYDRATASE-RELATED"/>
    <property type="match status" value="1"/>
</dbReference>
<evidence type="ECO:0000256" key="3">
    <source>
        <dbReference type="RuleBase" id="RU003707"/>
    </source>
</evidence>
<dbReference type="InterPro" id="IPR001753">
    <property type="entry name" value="Enoyl-CoA_hydra/iso"/>
</dbReference>
<dbReference type="CDD" id="cd06558">
    <property type="entry name" value="crotonase-like"/>
    <property type="match status" value="1"/>
</dbReference>
<dbReference type="SUPFAM" id="SSF52096">
    <property type="entry name" value="ClpP/crotonase"/>
    <property type="match status" value="1"/>
</dbReference>
<evidence type="ECO:0000313" key="5">
    <source>
        <dbReference type="Proteomes" id="UP001501676"/>
    </source>
</evidence>
<dbReference type="Pfam" id="PF00378">
    <property type="entry name" value="ECH_1"/>
    <property type="match status" value="1"/>
</dbReference>
<dbReference type="PROSITE" id="PS00166">
    <property type="entry name" value="ENOYL_COA_HYDRATASE"/>
    <property type="match status" value="1"/>
</dbReference>
<dbReference type="InterPro" id="IPR014748">
    <property type="entry name" value="Enoyl-CoA_hydra_C"/>
</dbReference>
<comment type="caution">
    <text evidence="4">The sequence shown here is derived from an EMBL/GenBank/DDBJ whole genome shotgun (WGS) entry which is preliminary data.</text>
</comment>
<dbReference type="InterPro" id="IPR029045">
    <property type="entry name" value="ClpP/crotonase-like_dom_sf"/>
</dbReference>
<sequence>MVTGRVTCAIDDGVATVVLDNPAKRNAMTTDMWDALPPLLERLAADPDVRVVVFTGAGDAFSAGADISTLTGMVPGVRAPAVLAEDALVAFPKPVVAAIRGWCVGGGCQLSVACDLRIAEEGARFGITPSKIGVVYPAATTARLVDLVGPATAKFLLYTGDFIDAERALRVGLIDELVPAGELDARVAELARTLVSRSQLTQHAAKELIGAALAGEPTAERQRRWEEAGRDELAEGVAAFTERRAPNFPWKPTADPMLP</sequence>
<evidence type="ECO:0000256" key="2">
    <source>
        <dbReference type="ARBA" id="ARBA00023239"/>
    </source>
</evidence>
<reference evidence="5" key="1">
    <citation type="journal article" date="2019" name="Int. J. Syst. Evol. Microbiol.">
        <title>The Global Catalogue of Microorganisms (GCM) 10K type strain sequencing project: providing services to taxonomists for standard genome sequencing and annotation.</title>
        <authorList>
            <consortium name="The Broad Institute Genomics Platform"/>
            <consortium name="The Broad Institute Genome Sequencing Center for Infectious Disease"/>
            <person name="Wu L."/>
            <person name="Ma J."/>
        </authorList>
    </citation>
    <scope>NUCLEOTIDE SEQUENCE [LARGE SCALE GENOMIC DNA]</scope>
    <source>
        <strain evidence="5">JCM 9458</strain>
    </source>
</reference>
<proteinExistence type="inferred from homology"/>
<name>A0ABP6T3A5_9ACTN</name>
<organism evidence="4 5">
    <name type="scientific">Cryptosporangium minutisporangium</name>
    <dbReference type="NCBI Taxonomy" id="113569"/>
    <lineage>
        <taxon>Bacteria</taxon>
        <taxon>Bacillati</taxon>
        <taxon>Actinomycetota</taxon>
        <taxon>Actinomycetes</taxon>
        <taxon>Cryptosporangiales</taxon>
        <taxon>Cryptosporangiaceae</taxon>
        <taxon>Cryptosporangium</taxon>
    </lineage>
</organism>